<proteinExistence type="predicted"/>
<keyword evidence="4" id="KW-1185">Reference proteome</keyword>
<feature type="region of interest" description="Disordered" evidence="1">
    <location>
        <begin position="9"/>
        <end position="35"/>
    </location>
</feature>
<keyword evidence="2" id="KW-1133">Transmembrane helix</keyword>
<feature type="transmembrane region" description="Helical" evidence="2">
    <location>
        <begin position="41"/>
        <end position="74"/>
    </location>
</feature>
<reference evidence="3 4" key="1">
    <citation type="submission" date="2018-05" db="EMBL/GenBank/DDBJ databases">
        <title>Pedobacter paludis sp. nov., isolated from wetland soil.</title>
        <authorList>
            <person name="Zhang Y."/>
            <person name="Wang G."/>
        </authorList>
    </citation>
    <scope>NUCLEOTIDE SEQUENCE [LARGE SCALE GENOMIC DNA]</scope>
    <source>
        <strain evidence="3 4">KCTC22721</strain>
    </source>
</reference>
<keyword evidence="2" id="KW-0472">Membrane</keyword>
<dbReference type="AlphaFoldDB" id="A0A317EQ89"/>
<dbReference type="Proteomes" id="UP000245379">
    <property type="component" value="Unassembled WGS sequence"/>
</dbReference>
<organism evidence="3 4">
    <name type="scientific">Pedobacter yonginense</name>
    <dbReference type="NCBI Taxonomy" id="651869"/>
    <lineage>
        <taxon>Bacteria</taxon>
        <taxon>Pseudomonadati</taxon>
        <taxon>Bacteroidota</taxon>
        <taxon>Sphingobacteriia</taxon>
        <taxon>Sphingobacteriales</taxon>
        <taxon>Sphingobacteriaceae</taxon>
        <taxon>Pedobacter</taxon>
    </lineage>
</organism>
<keyword evidence="2" id="KW-0812">Transmembrane</keyword>
<evidence type="ECO:0000313" key="3">
    <source>
        <dbReference type="EMBL" id="PWS28535.1"/>
    </source>
</evidence>
<feature type="compositionally biased region" description="Basic and acidic residues" evidence="1">
    <location>
        <begin position="11"/>
        <end position="35"/>
    </location>
</feature>
<comment type="caution">
    <text evidence="3">The sequence shown here is derived from an EMBL/GenBank/DDBJ whole genome shotgun (WGS) entry which is preliminary data.</text>
</comment>
<dbReference type="EMBL" id="QGNZ01000001">
    <property type="protein sequence ID" value="PWS28535.1"/>
    <property type="molecule type" value="Genomic_DNA"/>
</dbReference>
<accession>A0A317EQ89</accession>
<sequence>MEYQIYFRKGLKGERPKGKGEKAKGERPKLKDQRGKPSTKFLKFFSTTISLLLVCFSFAVFAFLLGFSIVPLYLGFRL</sequence>
<protein>
    <submittedName>
        <fullName evidence="3">Uncharacterized protein</fullName>
    </submittedName>
</protein>
<evidence type="ECO:0000256" key="1">
    <source>
        <dbReference type="SAM" id="MobiDB-lite"/>
    </source>
</evidence>
<gene>
    <name evidence="3" type="ORF">DHW03_01370</name>
</gene>
<name>A0A317EQ89_9SPHI</name>
<evidence type="ECO:0000313" key="4">
    <source>
        <dbReference type="Proteomes" id="UP000245379"/>
    </source>
</evidence>
<evidence type="ECO:0000256" key="2">
    <source>
        <dbReference type="SAM" id="Phobius"/>
    </source>
</evidence>